<keyword evidence="3" id="KW-0378">Hydrolase</keyword>
<keyword evidence="4" id="KW-1185">Reference proteome</keyword>
<dbReference type="InterPro" id="IPR050266">
    <property type="entry name" value="AB_hydrolase_sf"/>
</dbReference>
<dbReference type="Pfam" id="PF00561">
    <property type="entry name" value="Abhydrolase_1"/>
    <property type="match status" value="1"/>
</dbReference>
<evidence type="ECO:0000313" key="4">
    <source>
        <dbReference type="Proteomes" id="UP000256899"/>
    </source>
</evidence>
<dbReference type="SUPFAM" id="SSF53474">
    <property type="entry name" value="alpha/beta-Hydrolases"/>
    <property type="match status" value="1"/>
</dbReference>
<dbReference type="RefSeq" id="WP_116016057.1">
    <property type="nucleotide sequence ID" value="NZ_QUOT01000001.1"/>
</dbReference>
<dbReference type="InterPro" id="IPR029058">
    <property type="entry name" value="AB_hydrolase_fold"/>
</dbReference>
<dbReference type="PANTHER" id="PTHR43798">
    <property type="entry name" value="MONOACYLGLYCEROL LIPASE"/>
    <property type="match status" value="1"/>
</dbReference>
<evidence type="ECO:0000256" key="1">
    <source>
        <dbReference type="SAM" id="MobiDB-lite"/>
    </source>
</evidence>
<organism evidence="3 4">
    <name type="scientific">Thalassotalea euphylliae</name>
    <dbReference type="NCBI Taxonomy" id="1655234"/>
    <lineage>
        <taxon>Bacteria</taxon>
        <taxon>Pseudomonadati</taxon>
        <taxon>Pseudomonadota</taxon>
        <taxon>Gammaproteobacteria</taxon>
        <taxon>Alteromonadales</taxon>
        <taxon>Colwelliaceae</taxon>
        <taxon>Thalassotalea</taxon>
    </lineage>
</organism>
<feature type="compositionally biased region" description="Polar residues" evidence="1">
    <location>
        <begin position="267"/>
        <end position="276"/>
    </location>
</feature>
<feature type="region of interest" description="Disordered" evidence="1">
    <location>
        <begin position="264"/>
        <end position="291"/>
    </location>
</feature>
<comment type="caution">
    <text evidence="3">The sequence shown here is derived from an EMBL/GenBank/DDBJ whole genome shotgun (WGS) entry which is preliminary data.</text>
</comment>
<protein>
    <submittedName>
        <fullName evidence="3">Alpha/beta hydrolase</fullName>
    </submittedName>
</protein>
<reference evidence="4" key="1">
    <citation type="submission" date="2018-08" db="EMBL/GenBank/DDBJ databases">
        <title>Thalassotalea euphylliae genome.</title>
        <authorList>
            <person name="Summers S."/>
            <person name="Rice S.A."/>
            <person name="Freckelton M.L."/>
            <person name="Nedved B.T."/>
            <person name="Hadfield M.G."/>
        </authorList>
    </citation>
    <scope>NUCLEOTIDE SEQUENCE [LARGE SCALE GENOMIC DNA]</scope>
    <source>
        <strain evidence="4">H3</strain>
    </source>
</reference>
<gene>
    <name evidence="3" type="ORF">DXX94_11680</name>
</gene>
<dbReference type="EMBL" id="QUOT01000001">
    <property type="protein sequence ID" value="REL31318.1"/>
    <property type="molecule type" value="Genomic_DNA"/>
</dbReference>
<dbReference type="PRINTS" id="PR00111">
    <property type="entry name" value="ABHYDROLASE"/>
</dbReference>
<evidence type="ECO:0000259" key="2">
    <source>
        <dbReference type="Pfam" id="PF00561"/>
    </source>
</evidence>
<sequence>MAYITHQDRQLHYVEQGQGPVVILLHGLGSHSKDWSLQLSALAANYRVIAPDFRGHGQSSPSSTSFSIQDLARDIKALVTTLALKEFHLVGFSLGGMVAFSLAGMLPSKVCSLVIINSAPQVANSRWQLKFQLALRLIIIRCLGMQRLGVIIGKKLFDSQAQAHLADAFAKQMARTDAATYRQTLTAISQFSLGFSLSCITMPVLVVSADNDYTSIAVKQAYADQLPNAQLVIIENSKHATPLDQPHLLNQQLLNFLQNNSGSNSSMQTAVNNDNNGDADEHTNPFNQAQP</sequence>
<proteinExistence type="predicted"/>
<dbReference type="InterPro" id="IPR000073">
    <property type="entry name" value="AB_hydrolase_1"/>
</dbReference>
<dbReference type="AlphaFoldDB" id="A0A3E0U313"/>
<name>A0A3E0U313_9GAMM</name>
<evidence type="ECO:0000313" key="3">
    <source>
        <dbReference type="EMBL" id="REL31318.1"/>
    </source>
</evidence>
<feature type="domain" description="AB hydrolase-1" evidence="2">
    <location>
        <begin position="20"/>
        <end position="244"/>
    </location>
</feature>
<accession>A0A3E0U313</accession>
<dbReference type="Gene3D" id="3.40.50.1820">
    <property type="entry name" value="alpha/beta hydrolase"/>
    <property type="match status" value="1"/>
</dbReference>
<dbReference type="Proteomes" id="UP000256899">
    <property type="component" value="Unassembled WGS sequence"/>
</dbReference>
<dbReference type="GO" id="GO:0016787">
    <property type="term" value="F:hydrolase activity"/>
    <property type="evidence" value="ECO:0007669"/>
    <property type="project" value="UniProtKB-KW"/>
</dbReference>